<dbReference type="RefSeq" id="WP_302122713.1">
    <property type="nucleotide sequence ID" value="NZ_CP129968.2"/>
</dbReference>
<dbReference type="KEGG" id="marp:QYS47_16635"/>
<reference evidence="1" key="1">
    <citation type="submission" date="2023-08" db="EMBL/GenBank/DDBJ databases">
        <title>Comparative genomics and taxonomic characterization of three novel marine species of genus Marivirga.</title>
        <authorList>
            <person name="Muhammad N."/>
            <person name="Kim S.-G."/>
        </authorList>
    </citation>
    <scope>NUCLEOTIDE SEQUENCE</scope>
    <source>
        <strain evidence="1">BKB1-2</strain>
    </source>
</reference>
<protein>
    <submittedName>
        <fullName evidence="1">Uncharacterized protein</fullName>
    </submittedName>
</protein>
<organism evidence="1">
    <name type="scientific">Marivirga arenosa</name>
    <dbReference type="NCBI Taxonomy" id="3059076"/>
    <lineage>
        <taxon>Bacteria</taxon>
        <taxon>Pseudomonadati</taxon>
        <taxon>Bacteroidota</taxon>
        <taxon>Cytophagia</taxon>
        <taxon>Cytophagales</taxon>
        <taxon>Marivirgaceae</taxon>
        <taxon>Marivirga</taxon>
    </lineage>
</organism>
<dbReference type="Proteomes" id="UP001232019">
    <property type="component" value="Chromosome"/>
</dbReference>
<gene>
    <name evidence="1" type="ORF">QYS47_16635</name>
</gene>
<proteinExistence type="predicted"/>
<evidence type="ECO:0000313" key="1">
    <source>
        <dbReference type="EMBL" id="WKK79107.1"/>
    </source>
</evidence>
<dbReference type="EMBL" id="CP129968">
    <property type="protein sequence ID" value="WKK79107.1"/>
    <property type="molecule type" value="Genomic_DNA"/>
</dbReference>
<name>A0AA49GF85_9BACT</name>
<dbReference type="AlphaFoldDB" id="A0AA49GF85"/>
<sequence length="96" mass="10814">METLVSRTIDKNDLSKISFIKNDVLLDDNDALIRLQKLNKALILGNLHKTSVKIEFMNAEGELLNTVGTVWAVTEKNVLLKKNYHIPIKSIVKVAI</sequence>
<accession>A0AA49GF85</accession>